<organism evidence="2 3">
    <name type="scientific">Sclerotinia borealis (strain F-4128)</name>
    <dbReference type="NCBI Taxonomy" id="1432307"/>
    <lineage>
        <taxon>Eukaryota</taxon>
        <taxon>Fungi</taxon>
        <taxon>Dikarya</taxon>
        <taxon>Ascomycota</taxon>
        <taxon>Pezizomycotina</taxon>
        <taxon>Leotiomycetes</taxon>
        <taxon>Helotiales</taxon>
        <taxon>Sclerotiniaceae</taxon>
        <taxon>Sclerotinia</taxon>
    </lineage>
</organism>
<dbReference type="EMBL" id="AYSA01000444">
    <property type="protein sequence ID" value="ESZ91945.1"/>
    <property type="molecule type" value="Genomic_DNA"/>
</dbReference>
<evidence type="ECO:0008006" key="4">
    <source>
        <dbReference type="Google" id="ProtNLM"/>
    </source>
</evidence>
<evidence type="ECO:0000256" key="1">
    <source>
        <dbReference type="SAM" id="SignalP"/>
    </source>
</evidence>
<sequence>MKFLKYLISPALIGLSNAVSLDSLFNTKTMGPGGLGTHKAIVQSWLDDTVLLVNAALDGINAYDSDPNMQNNLFAYFGIRPTKAGRPYASDNSKLTTVRTTLESVQKFLNRQNVRFTVEGDGTGKPSLFYDSTWQVETELIFSPDGAVVPDPKDATKQANFRTFVGSVDASTDSLIAEMKEGRSPNWSKYAYYSADLRDYVIETKANRYPGSPPSWCRGRSMSPEELRFGLTNTNLYRDVITLCPDAFGTDSEPYETIAAAMASTEARTVGEELDKASPRSLTLFHELIHLTVGDGADATPDSATKPTECLGQTLNKQGAKSLLNPDSYVFFAWSYYLTKNGNPKYEWQSGFAVA</sequence>
<gene>
    <name evidence="2" type="ORF">SBOR_7690</name>
</gene>
<feature type="signal peptide" evidence="1">
    <location>
        <begin position="1"/>
        <end position="18"/>
    </location>
</feature>
<dbReference type="GO" id="GO:0008237">
    <property type="term" value="F:metallopeptidase activity"/>
    <property type="evidence" value="ECO:0007669"/>
    <property type="project" value="InterPro"/>
</dbReference>
<dbReference type="Gene3D" id="3.40.390.10">
    <property type="entry name" value="Collagenase (Catalytic Domain)"/>
    <property type="match status" value="1"/>
</dbReference>
<name>W9CBM5_SCLBF</name>
<proteinExistence type="predicted"/>
<dbReference type="AlphaFoldDB" id="W9CBM5"/>
<keyword evidence="1" id="KW-0732">Signal</keyword>
<dbReference type="Proteomes" id="UP000019487">
    <property type="component" value="Unassembled WGS sequence"/>
</dbReference>
<evidence type="ECO:0000313" key="3">
    <source>
        <dbReference type="Proteomes" id="UP000019487"/>
    </source>
</evidence>
<dbReference type="InterPro" id="IPR024079">
    <property type="entry name" value="MetalloPept_cat_dom_sf"/>
</dbReference>
<reference evidence="2 3" key="1">
    <citation type="journal article" date="2014" name="Genome Announc.">
        <title>Draft genome sequence of Sclerotinia borealis, a psychrophilic plant pathogenic fungus.</title>
        <authorList>
            <person name="Mardanov A.V."/>
            <person name="Beletsky A.V."/>
            <person name="Kadnikov V.V."/>
            <person name="Ignatov A.N."/>
            <person name="Ravin N.V."/>
        </authorList>
    </citation>
    <scope>NUCLEOTIDE SEQUENCE [LARGE SCALE GENOMIC DNA]</scope>
    <source>
        <strain evidence="3">F-4157</strain>
    </source>
</reference>
<dbReference type="OrthoDB" id="4259138at2759"/>
<protein>
    <recommendedName>
        <fullName evidence="4">Lysine-specific metallo-endopeptidase domain-containing protein</fullName>
    </recommendedName>
</protein>
<accession>W9CBM5</accession>
<evidence type="ECO:0000313" key="2">
    <source>
        <dbReference type="EMBL" id="ESZ91945.1"/>
    </source>
</evidence>
<dbReference type="HOGENOM" id="CLU_658984_0_0_1"/>
<comment type="caution">
    <text evidence="2">The sequence shown here is derived from an EMBL/GenBank/DDBJ whole genome shotgun (WGS) entry which is preliminary data.</text>
</comment>
<keyword evidence="3" id="KW-1185">Reference proteome</keyword>
<feature type="chain" id="PRO_5004918268" description="Lysine-specific metallo-endopeptidase domain-containing protein" evidence="1">
    <location>
        <begin position="19"/>
        <end position="355"/>
    </location>
</feature>